<keyword evidence="2" id="KW-1185">Reference proteome</keyword>
<protein>
    <submittedName>
        <fullName evidence="1">Uncharacterized protein</fullName>
    </submittedName>
</protein>
<evidence type="ECO:0000313" key="1">
    <source>
        <dbReference type="EMBL" id="MDC3981828.1"/>
    </source>
</evidence>
<comment type="caution">
    <text evidence="1">The sequence shown here is derived from an EMBL/GenBank/DDBJ whole genome shotgun (WGS) entry which is preliminary data.</text>
</comment>
<dbReference type="AlphaFoldDB" id="A0A9X3X426"/>
<reference evidence="1 2" key="1">
    <citation type="submission" date="2021-04" db="EMBL/GenBank/DDBJ databases">
        <title>Genome analysis of Polyangium sp.</title>
        <authorList>
            <person name="Li Y."/>
            <person name="Wang J."/>
        </authorList>
    </citation>
    <scope>NUCLEOTIDE SEQUENCE [LARGE SCALE GENOMIC DNA]</scope>
    <source>
        <strain evidence="1 2">SDU14</strain>
    </source>
</reference>
<evidence type="ECO:0000313" key="2">
    <source>
        <dbReference type="Proteomes" id="UP001151081"/>
    </source>
</evidence>
<dbReference type="EMBL" id="JAGTJJ010000006">
    <property type="protein sequence ID" value="MDC3981828.1"/>
    <property type="molecule type" value="Genomic_DNA"/>
</dbReference>
<accession>A0A9X3X426</accession>
<dbReference type="RefSeq" id="WP_272418993.1">
    <property type="nucleotide sequence ID" value="NZ_JAGTJJ010000006.1"/>
</dbReference>
<dbReference type="Proteomes" id="UP001151081">
    <property type="component" value="Unassembled WGS sequence"/>
</dbReference>
<gene>
    <name evidence="1" type="ORF">KEG57_15035</name>
</gene>
<name>A0A9X3X426_9BACT</name>
<proteinExistence type="predicted"/>
<organism evidence="1 2">
    <name type="scientific">Polyangium jinanense</name>
    <dbReference type="NCBI Taxonomy" id="2829994"/>
    <lineage>
        <taxon>Bacteria</taxon>
        <taxon>Pseudomonadati</taxon>
        <taxon>Myxococcota</taxon>
        <taxon>Polyangia</taxon>
        <taxon>Polyangiales</taxon>
        <taxon>Polyangiaceae</taxon>
        <taxon>Polyangium</taxon>
    </lineage>
</organism>
<sequence>MTDDETSERAARICAAEAVTKRRPPARGAWDLTGDPPEDLAALWAHAGGLELGDGTRLLGPEEVGPATKWLTEEKSLGWDGDLFVIGERDDLVIVRDLDRAGLRAGGGVLEAPSDGLEAFRRVAWDVLGYLEARLGFEPAPQPTPEIAVQKAASERDAATLTKLLAESFYPGSEAVAAHAALVLGEILAAAGDDVAAMRAFVRSVSFRVQGARRGAEALERAAGFRAAARVAESVGAKALAEACLTRVDV</sequence>